<name>A0A7T4EEL9_9CORY</name>
<dbReference type="Proteomes" id="UP000617681">
    <property type="component" value="Chromosome"/>
</dbReference>
<evidence type="ECO:0000256" key="2">
    <source>
        <dbReference type="ARBA" id="ARBA00022741"/>
    </source>
</evidence>
<dbReference type="InterPro" id="IPR027417">
    <property type="entry name" value="P-loop_NTPase"/>
</dbReference>
<dbReference type="GeneID" id="92759796"/>
<evidence type="ECO:0000256" key="1">
    <source>
        <dbReference type="ARBA" id="ARBA00022448"/>
    </source>
</evidence>
<evidence type="ECO:0000313" key="6">
    <source>
        <dbReference type="EMBL" id="QRP71522.1"/>
    </source>
</evidence>
<dbReference type="PANTHER" id="PTHR42794:SF2">
    <property type="entry name" value="ABC TRANSPORTER ATP-BINDING PROTEIN"/>
    <property type="match status" value="1"/>
</dbReference>
<dbReference type="CDD" id="cd03214">
    <property type="entry name" value="ABC_Iron-Siderophores_B12_Hemin"/>
    <property type="match status" value="1"/>
</dbReference>
<feature type="domain" description="ABC transporter" evidence="4">
    <location>
        <begin position="2"/>
        <end position="237"/>
    </location>
</feature>
<dbReference type="PANTHER" id="PTHR42794">
    <property type="entry name" value="HEMIN IMPORT ATP-BINDING PROTEIN HMUV"/>
    <property type="match status" value="1"/>
</dbReference>
<evidence type="ECO:0000259" key="4">
    <source>
        <dbReference type="PROSITE" id="PS50893"/>
    </source>
</evidence>
<dbReference type="RefSeq" id="WP_005392123.1">
    <property type="nucleotide sequence ID" value="NZ_CP066007.1"/>
</dbReference>
<gene>
    <name evidence="5" type="ORF">I6I10_10920</name>
    <name evidence="6" type="ORF">I6J21_05200</name>
</gene>
<dbReference type="SUPFAM" id="SSF52540">
    <property type="entry name" value="P-loop containing nucleoside triphosphate hydrolases"/>
    <property type="match status" value="1"/>
</dbReference>
<keyword evidence="2" id="KW-0547">Nucleotide-binding</keyword>
<dbReference type="FunFam" id="3.40.50.300:FF:000134">
    <property type="entry name" value="Iron-enterobactin ABC transporter ATP-binding protein"/>
    <property type="match status" value="1"/>
</dbReference>
<dbReference type="InterPro" id="IPR003593">
    <property type="entry name" value="AAA+_ATPase"/>
</dbReference>
<accession>A0A7T4EEL9</accession>
<keyword evidence="1" id="KW-0813">Transport</keyword>
<dbReference type="AlphaFoldDB" id="A0A7T4EEL9"/>
<dbReference type="Pfam" id="PF00005">
    <property type="entry name" value="ABC_tran"/>
    <property type="match status" value="1"/>
</dbReference>
<evidence type="ECO:0000313" key="5">
    <source>
        <dbReference type="EMBL" id="QQB45965.1"/>
    </source>
</evidence>
<dbReference type="InterPro" id="IPR003439">
    <property type="entry name" value="ABC_transporter-like_ATP-bd"/>
</dbReference>
<dbReference type="EMBL" id="CP066007">
    <property type="protein sequence ID" value="QQB45965.1"/>
    <property type="molecule type" value="Genomic_DNA"/>
</dbReference>
<organism evidence="5 7">
    <name type="scientific">Corynebacterium glucuronolyticum</name>
    <dbReference type="NCBI Taxonomy" id="39791"/>
    <lineage>
        <taxon>Bacteria</taxon>
        <taxon>Bacillati</taxon>
        <taxon>Actinomycetota</taxon>
        <taxon>Actinomycetes</taxon>
        <taxon>Mycobacteriales</taxon>
        <taxon>Corynebacteriaceae</taxon>
        <taxon>Corynebacterium</taxon>
    </lineage>
</organism>
<evidence type="ECO:0000313" key="7">
    <source>
        <dbReference type="Proteomes" id="UP000596145"/>
    </source>
</evidence>
<reference evidence="5 7" key="1">
    <citation type="submission" date="2020-12" db="EMBL/GenBank/DDBJ databases">
        <title>FDA dAtabase for Regulatory Grade micrObial Sequences (FDA-ARGOS): Supporting development and validation of Infectious Disease Dx tests.</title>
        <authorList>
            <person name="Sproer C."/>
            <person name="Gronow S."/>
            <person name="Severitt S."/>
            <person name="Schroder I."/>
            <person name="Tallon L."/>
            <person name="Sadzewicz L."/>
            <person name="Zhao X."/>
            <person name="Boylan J."/>
            <person name="Ott S."/>
            <person name="Bowen H."/>
            <person name="Vavikolanu K."/>
            <person name="Mehta A."/>
            <person name="Aluvathingal J."/>
            <person name="Nadendla S."/>
            <person name="Lowell S."/>
            <person name="Myers T."/>
            <person name="Yan Y."/>
            <person name="Sichtig H."/>
        </authorList>
    </citation>
    <scope>NUCLEOTIDE SEQUENCE [LARGE SCALE GENOMIC DNA]</scope>
    <source>
        <strain evidence="5 7">FDAARGOS_1053</strain>
        <strain evidence="6">FDAARGOS_1191</strain>
    </source>
</reference>
<dbReference type="GO" id="GO:0016887">
    <property type="term" value="F:ATP hydrolysis activity"/>
    <property type="evidence" value="ECO:0007669"/>
    <property type="project" value="InterPro"/>
</dbReference>
<protein>
    <submittedName>
        <fullName evidence="5">ABC transporter ATP-binding protein</fullName>
    </submittedName>
</protein>
<dbReference type="PROSITE" id="PS50893">
    <property type="entry name" value="ABC_TRANSPORTER_2"/>
    <property type="match status" value="1"/>
</dbReference>
<keyword evidence="3 5" id="KW-0067">ATP-binding</keyword>
<dbReference type="OrthoDB" id="3579586at2"/>
<sequence>MLEVSNLRAGFGEHTVLSGVSFTAEAPTIVGLVGPNGSGKSTLLKSLAGVHHFDGSVLFDGKPLTSYRINERVHHLSYVAQHSGAAIPLTVREVVQLGCSAGRGPFSQTQAGDEERITRALHHSALEDLADARLSELSGGQVQRAMVARAMAQQASTMLLDEPTNHLDLHHQYRLMDLLSHISTQHNTVIILAIHDLALAARYCDRLLLINGGTVENDGPPLEVLTADVLARVFRVNGSLTRSSGGVPSLVIDGAIGSQDTLSG</sequence>
<proteinExistence type="predicted"/>
<dbReference type="GO" id="GO:0005524">
    <property type="term" value="F:ATP binding"/>
    <property type="evidence" value="ECO:0007669"/>
    <property type="project" value="UniProtKB-KW"/>
</dbReference>
<dbReference type="Proteomes" id="UP000596145">
    <property type="component" value="Chromosome"/>
</dbReference>
<dbReference type="Gene3D" id="3.40.50.300">
    <property type="entry name" value="P-loop containing nucleotide triphosphate hydrolases"/>
    <property type="match status" value="1"/>
</dbReference>
<dbReference type="SMART" id="SM00382">
    <property type="entry name" value="AAA"/>
    <property type="match status" value="1"/>
</dbReference>
<evidence type="ECO:0000256" key="3">
    <source>
        <dbReference type="ARBA" id="ARBA00022840"/>
    </source>
</evidence>
<dbReference type="EMBL" id="CP069534">
    <property type="protein sequence ID" value="QRP71522.1"/>
    <property type="molecule type" value="Genomic_DNA"/>
</dbReference>